<keyword evidence="1" id="KW-0472">Membrane</keyword>
<reference evidence="2 3" key="1">
    <citation type="journal article" date="2021" name="Commun. Biol.">
        <title>The genome of Shorea leprosula (Dipterocarpaceae) highlights the ecological relevance of drought in aseasonal tropical rainforests.</title>
        <authorList>
            <person name="Ng K.K.S."/>
            <person name="Kobayashi M.J."/>
            <person name="Fawcett J.A."/>
            <person name="Hatakeyama M."/>
            <person name="Paape T."/>
            <person name="Ng C.H."/>
            <person name="Ang C.C."/>
            <person name="Tnah L.H."/>
            <person name="Lee C.T."/>
            <person name="Nishiyama T."/>
            <person name="Sese J."/>
            <person name="O'Brien M.J."/>
            <person name="Copetti D."/>
            <person name="Mohd Noor M.I."/>
            <person name="Ong R.C."/>
            <person name="Putra M."/>
            <person name="Sireger I.Z."/>
            <person name="Indrioko S."/>
            <person name="Kosugi Y."/>
            <person name="Izuno A."/>
            <person name="Isagi Y."/>
            <person name="Lee S.L."/>
            <person name="Shimizu K.K."/>
        </authorList>
    </citation>
    <scope>NUCLEOTIDE SEQUENCE [LARGE SCALE GENOMIC DNA]</scope>
    <source>
        <strain evidence="2">214</strain>
    </source>
</reference>
<gene>
    <name evidence="2" type="ORF">SLEP1_g47594</name>
</gene>
<dbReference type="Gene3D" id="1.20.1250.20">
    <property type="entry name" value="MFS general substrate transporter like domains"/>
    <property type="match status" value="1"/>
</dbReference>
<dbReference type="EMBL" id="BPVZ01000137">
    <property type="protein sequence ID" value="GKV39894.1"/>
    <property type="molecule type" value="Genomic_DNA"/>
</dbReference>
<evidence type="ECO:0000313" key="3">
    <source>
        <dbReference type="Proteomes" id="UP001054252"/>
    </source>
</evidence>
<evidence type="ECO:0000256" key="1">
    <source>
        <dbReference type="SAM" id="Phobius"/>
    </source>
</evidence>
<feature type="transmembrane region" description="Helical" evidence="1">
    <location>
        <begin position="203"/>
        <end position="220"/>
    </location>
</feature>
<organism evidence="2 3">
    <name type="scientific">Rubroshorea leprosula</name>
    <dbReference type="NCBI Taxonomy" id="152421"/>
    <lineage>
        <taxon>Eukaryota</taxon>
        <taxon>Viridiplantae</taxon>
        <taxon>Streptophyta</taxon>
        <taxon>Embryophyta</taxon>
        <taxon>Tracheophyta</taxon>
        <taxon>Spermatophyta</taxon>
        <taxon>Magnoliopsida</taxon>
        <taxon>eudicotyledons</taxon>
        <taxon>Gunneridae</taxon>
        <taxon>Pentapetalae</taxon>
        <taxon>rosids</taxon>
        <taxon>malvids</taxon>
        <taxon>Malvales</taxon>
        <taxon>Dipterocarpaceae</taxon>
        <taxon>Rubroshorea</taxon>
    </lineage>
</organism>
<sequence length="372" mass="41907">MNEFLTNQLAASELEQVIDDAKKPNNRIDAWRFIAKFAGTVVGGVLISSNLPIGKWPFIPAILVGIGCIFCYSYSICFEVSSGDHEGEKHELRPLLKLLPLWAPFLIYYVVDAAGSTFFNYEVYLHIKQGDQYYLFIIQKSSGIIVSHLIGYVITKFCSEVNQQEQKRIRLVKITLGMLVCFLFCIVTWHVEAKGKSEGSSEAKVISLTFILHFILVGIMKEMVKGMLGEYFCDQVPDQSMHHLQFTFNSFVEGMGRLLAVVCILVFRNWIETEDHNDCLEKLEEGSLSSLSKCPSESQSSSLHSSSASQSTAYFSDNESISTSSEAAILPNLESAGSSANRDYWSIVKRYQRCHGFLRYIKERLGEKEKSS</sequence>
<accession>A0AAV5LSR0</accession>
<name>A0AAV5LSR0_9ROSI</name>
<feature type="transmembrane region" description="Helical" evidence="1">
    <location>
        <begin position="58"/>
        <end position="77"/>
    </location>
</feature>
<proteinExistence type="predicted"/>
<protein>
    <submittedName>
        <fullName evidence="2">Uncharacterized protein</fullName>
    </submittedName>
</protein>
<comment type="caution">
    <text evidence="2">The sequence shown here is derived from an EMBL/GenBank/DDBJ whole genome shotgun (WGS) entry which is preliminary data.</text>
</comment>
<keyword evidence="1" id="KW-0812">Transmembrane</keyword>
<keyword evidence="3" id="KW-1185">Reference proteome</keyword>
<dbReference type="SUPFAM" id="SSF103473">
    <property type="entry name" value="MFS general substrate transporter"/>
    <property type="match status" value="1"/>
</dbReference>
<dbReference type="InterPro" id="IPR036259">
    <property type="entry name" value="MFS_trans_sf"/>
</dbReference>
<keyword evidence="1" id="KW-1133">Transmembrane helix</keyword>
<feature type="transmembrane region" description="Helical" evidence="1">
    <location>
        <begin position="98"/>
        <end position="121"/>
    </location>
</feature>
<feature type="transmembrane region" description="Helical" evidence="1">
    <location>
        <begin position="174"/>
        <end position="191"/>
    </location>
</feature>
<dbReference type="AlphaFoldDB" id="A0AAV5LSR0"/>
<feature type="transmembrane region" description="Helical" evidence="1">
    <location>
        <begin position="133"/>
        <end position="154"/>
    </location>
</feature>
<dbReference type="Proteomes" id="UP001054252">
    <property type="component" value="Unassembled WGS sequence"/>
</dbReference>
<evidence type="ECO:0000313" key="2">
    <source>
        <dbReference type="EMBL" id="GKV39894.1"/>
    </source>
</evidence>
<feature type="transmembrane region" description="Helical" evidence="1">
    <location>
        <begin position="33"/>
        <end position="52"/>
    </location>
</feature>